<reference evidence="2 3" key="1">
    <citation type="submission" date="2016-04" db="EMBL/GenBank/DDBJ databases">
        <title>A degradative enzymes factory behind the ericoid mycorrhizal symbiosis.</title>
        <authorList>
            <consortium name="DOE Joint Genome Institute"/>
            <person name="Martino E."/>
            <person name="Morin E."/>
            <person name="Grelet G."/>
            <person name="Kuo A."/>
            <person name="Kohler A."/>
            <person name="Daghino S."/>
            <person name="Barry K."/>
            <person name="Choi C."/>
            <person name="Cichocki N."/>
            <person name="Clum A."/>
            <person name="Copeland A."/>
            <person name="Hainaut M."/>
            <person name="Haridas S."/>
            <person name="Labutti K."/>
            <person name="Lindquist E."/>
            <person name="Lipzen A."/>
            <person name="Khouja H.-R."/>
            <person name="Murat C."/>
            <person name="Ohm R."/>
            <person name="Olson A."/>
            <person name="Spatafora J."/>
            <person name="Veneault-Fourrey C."/>
            <person name="Henrissat B."/>
            <person name="Grigoriev I."/>
            <person name="Martin F."/>
            <person name="Perotto S."/>
        </authorList>
    </citation>
    <scope>NUCLEOTIDE SEQUENCE [LARGE SCALE GENOMIC DNA]</scope>
    <source>
        <strain evidence="2 3">E</strain>
    </source>
</reference>
<organism evidence="2 3">
    <name type="scientific">Hyaloscypha bicolor E</name>
    <dbReference type="NCBI Taxonomy" id="1095630"/>
    <lineage>
        <taxon>Eukaryota</taxon>
        <taxon>Fungi</taxon>
        <taxon>Dikarya</taxon>
        <taxon>Ascomycota</taxon>
        <taxon>Pezizomycotina</taxon>
        <taxon>Leotiomycetes</taxon>
        <taxon>Helotiales</taxon>
        <taxon>Hyaloscyphaceae</taxon>
        <taxon>Hyaloscypha</taxon>
        <taxon>Hyaloscypha bicolor</taxon>
    </lineage>
</organism>
<dbReference type="GeneID" id="36580311"/>
<protein>
    <submittedName>
        <fullName evidence="2">Uncharacterized protein</fullName>
    </submittedName>
</protein>
<keyword evidence="1" id="KW-0812">Transmembrane</keyword>
<dbReference type="EMBL" id="KZ613847">
    <property type="protein sequence ID" value="PMD56834.1"/>
    <property type="molecule type" value="Genomic_DNA"/>
</dbReference>
<evidence type="ECO:0000256" key="1">
    <source>
        <dbReference type="SAM" id="Phobius"/>
    </source>
</evidence>
<evidence type="ECO:0000313" key="2">
    <source>
        <dbReference type="EMBL" id="PMD56834.1"/>
    </source>
</evidence>
<dbReference type="RefSeq" id="XP_024733738.1">
    <property type="nucleotide sequence ID" value="XM_024872230.1"/>
</dbReference>
<dbReference type="AlphaFoldDB" id="A0A2J6T1D8"/>
<keyword evidence="1" id="KW-1133">Transmembrane helix</keyword>
<dbReference type="InParanoid" id="A0A2J6T1D8"/>
<keyword evidence="3" id="KW-1185">Reference proteome</keyword>
<keyword evidence="1" id="KW-0472">Membrane</keyword>
<dbReference type="OrthoDB" id="426293at2759"/>
<name>A0A2J6T1D8_9HELO</name>
<gene>
    <name evidence="2" type="ORF">K444DRAFT_36631</name>
</gene>
<proteinExistence type="predicted"/>
<evidence type="ECO:0000313" key="3">
    <source>
        <dbReference type="Proteomes" id="UP000235371"/>
    </source>
</evidence>
<feature type="transmembrane region" description="Helical" evidence="1">
    <location>
        <begin position="128"/>
        <end position="148"/>
    </location>
</feature>
<sequence length="153" mass="17631">MEGLLAGKNRLLDPEYYDSLLTDNTTFTRSKKYFWAIEFLIEAETNVLDNINQAKHFVKPMSSNPSSGEISRRVFVLRLKKHNTAIQKLASLRKGFVKKQEEAKVLRDGRQRCDESRAFTQLGENIKILTYVSIFFLPITVCISFWSMSDSLS</sequence>
<dbReference type="Proteomes" id="UP000235371">
    <property type="component" value="Unassembled WGS sequence"/>
</dbReference>
<accession>A0A2J6T1D8</accession>